<reference evidence="1 2" key="1">
    <citation type="journal article" date="2019" name="Int. J. Syst. Evol. Microbiol.">
        <title>The Global Catalogue of Microorganisms (GCM) 10K type strain sequencing project: providing services to taxonomists for standard genome sequencing and annotation.</title>
        <authorList>
            <consortium name="The Broad Institute Genomics Platform"/>
            <consortium name="The Broad Institute Genome Sequencing Center for Infectious Disease"/>
            <person name="Wu L."/>
            <person name="Ma J."/>
        </authorList>
    </citation>
    <scope>NUCLEOTIDE SEQUENCE [LARGE SCALE GENOMIC DNA]</scope>
    <source>
        <strain evidence="1 2">JCM 15481</strain>
    </source>
</reference>
<dbReference type="RefSeq" id="WP_344290789.1">
    <property type="nucleotide sequence ID" value="NZ_BAAAPF010000101.1"/>
</dbReference>
<protein>
    <submittedName>
        <fullName evidence="1">Anhydro-N-acetylmuramic acid kinase</fullName>
    </submittedName>
</protein>
<name>A0ABN2YGU0_9ACTN</name>
<comment type="caution">
    <text evidence="1">The sequence shown here is derived from an EMBL/GenBank/DDBJ whole genome shotgun (WGS) entry which is preliminary data.</text>
</comment>
<dbReference type="InterPro" id="IPR005338">
    <property type="entry name" value="Anhydro_N_Ac-Mur_kinase"/>
</dbReference>
<dbReference type="GO" id="GO:0016301">
    <property type="term" value="F:kinase activity"/>
    <property type="evidence" value="ECO:0007669"/>
    <property type="project" value="UniProtKB-KW"/>
</dbReference>
<dbReference type="PANTHER" id="PTHR30605:SF0">
    <property type="entry name" value="ANHYDRO-N-ACETYLMURAMIC ACID KINASE"/>
    <property type="match status" value="1"/>
</dbReference>
<sequence length="412" mass="42380">MTHPHPAPALTVVGLLSGTSYDAVDAAVCDLRLAGDELLLHPRGLHSAAFPDELRRAVAACLPPAQTTVAEVCRLDTELGRFFGRVAAEAVDAAAGGRADLVVSHGQTVYHWVEGRRPRGTLQLGNPAWIAEASGLPVVSDVRVRDIARGGQGAPLASTLDALLLLADEPGGAGGAGGAPRRGALNLGGIANITVRGRSGEVVAYDLGPANALIDAAVADGTDGAETMDTDGARARRGTVDRELLRRLLDEPYYALAAPKSTGKELFHGGYLRERVAAHAAATGRRPGLDDLVATVTELTARLAAAACREHGVGELVVSGGGVRNPALTARLAELCAPARVSRIEDHGLSSQGKEGYLFALLGFLTVCGLPASVPSATGAHEPALLGSITPGARPLRLPEPAAKAPVRLRVV</sequence>
<dbReference type="EMBL" id="BAAAPF010000101">
    <property type="protein sequence ID" value="GAA2127000.1"/>
    <property type="molecule type" value="Genomic_DNA"/>
</dbReference>
<dbReference type="Gene3D" id="3.30.420.40">
    <property type="match status" value="2"/>
</dbReference>
<evidence type="ECO:0000313" key="2">
    <source>
        <dbReference type="Proteomes" id="UP001500443"/>
    </source>
</evidence>
<proteinExistence type="predicted"/>
<dbReference type="PANTHER" id="PTHR30605">
    <property type="entry name" value="ANHYDRO-N-ACETYLMURAMIC ACID KINASE"/>
    <property type="match status" value="1"/>
</dbReference>
<evidence type="ECO:0000313" key="1">
    <source>
        <dbReference type="EMBL" id="GAA2127000.1"/>
    </source>
</evidence>
<dbReference type="SUPFAM" id="SSF53067">
    <property type="entry name" value="Actin-like ATPase domain"/>
    <property type="match status" value="1"/>
</dbReference>
<dbReference type="InterPro" id="IPR043129">
    <property type="entry name" value="ATPase_NBD"/>
</dbReference>
<dbReference type="NCBIfam" id="NF007146">
    <property type="entry name" value="PRK09585.2-6"/>
    <property type="match status" value="1"/>
</dbReference>
<keyword evidence="1" id="KW-0418">Kinase</keyword>
<keyword evidence="2" id="KW-1185">Reference proteome</keyword>
<dbReference type="Proteomes" id="UP001500443">
    <property type="component" value="Unassembled WGS sequence"/>
</dbReference>
<gene>
    <name evidence="1" type="ORF">GCM10009802_33310</name>
</gene>
<accession>A0ABN2YGU0</accession>
<organism evidence="1 2">
    <name type="scientific">Streptomyces synnematoformans</name>
    <dbReference type="NCBI Taxonomy" id="415721"/>
    <lineage>
        <taxon>Bacteria</taxon>
        <taxon>Bacillati</taxon>
        <taxon>Actinomycetota</taxon>
        <taxon>Actinomycetes</taxon>
        <taxon>Kitasatosporales</taxon>
        <taxon>Streptomycetaceae</taxon>
        <taxon>Streptomyces</taxon>
    </lineage>
</organism>
<dbReference type="Pfam" id="PF03702">
    <property type="entry name" value="AnmK"/>
    <property type="match status" value="1"/>
</dbReference>
<keyword evidence="1" id="KW-0808">Transferase</keyword>